<organism evidence="2 3">
    <name type="scientific">Tahibacter amnicola</name>
    <dbReference type="NCBI Taxonomy" id="2976241"/>
    <lineage>
        <taxon>Bacteria</taxon>
        <taxon>Pseudomonadati</taxon>
        <taxon>Pseudomonadota</taxon>
        <taxon>Gammaproteobacteria</taxon>
        <taxon>Lysobacterales</taxon>
        <taxon>Rhodanobacteraceae</taxon>
        <taxon>Tahibacter</taxon>
    </lineage>
</organism>
<dbReference type="Proteomes" id="UP001064632">
    <property type="component" value="Chromosome"/>
</dbReference>
<accession>A0ABY6B7X2</accession>
<evidence type="ECO:0000256" key="1">
    <source>
        <dbReference type="SAM" id="MobiDB-lite"/>
    </source>
</evidence>
<name>A0ABY6B7X2_9GAMM</name>
<feature type="region of interest" description="Disordered" evidence="1">
    <location>
        <begin position="122"/>
        <end position="155"/>
    </location>
</feature>
<proteinExistence type="predicted"/>
<protein>
    <submittedName>
        <fullName evidence="2">Uncharacterized protein</fullName>
    </submittedName>
</protein>
<evidence type="ECO:0000313" key="3">
    <source>
        <dbReference type="Proteomes" id="UP001064632"/>
    </source>
</evidence>
<keyword evidence="3" id="KW-1185">Reference proteome</keyword>
<gene>
    <name evidence="2" type="ORF">N4264_15275</name>
</gene>
<evidence type="ECO:0000313" key="2">
    <source>
        <dbReference type="EMBL" id="UXI66109.1"/>
    </source>
</evidence>
<sequence>MILLARWTRGYFASKTGEFLMKRSTLSFVVGLVFATLVAASSAQAQSSAHSGGGSITAIDGDTLTLCFRHAPVPAVGDTLSLEREWIPFSKGTPASPRYIVVGHARVVAVGAPPCVQAERLDGKPRRYDHARPDDAISVAPTPQSAGDHRGGLTP</sequence>
<reference evidence="2" key="1">
    <citation type="submission" date="2022-09" db="EMBL/GenBank/DDBJ databases">
        <title>Tahibacter sp. nov., isolated from a fresh water.</title>
        <authorList>
            <person name="Baek J.H."/>
            <person name="Lee J.K."/>
            <person name="Kim J.M."/>
            <person name="Jeon C.O."/>
        </authorList>
    </citation>
    <scope>NUCLEOTIDE SEQUENCE</scope>
    <source>
        <strain evidence="2">W38</strain>
    </source>
</reference>
<dbReference type="RefSeq" id="WP_261693095.1">
    <property type="nucleotide sequence ID" value="NZ_CP104694.1"/>
</dbReference>
<feature type="compositionally biased region" description="Basic and acidic residues" evidence="1">
    <location>
        <begin position="122"/>
        <end position="135"/>
    </location>
</feature>
<dbReference type="EMBL" id="CP104694">
    <property type="protein sequence ID" value="UXI66109.1"/>
    <property type="molecule type" value="Genomic_DNA"/>
</dbReference>